<dbReference type="EMBL" id="JAAKFY010000012">
    <property type="protein sequence ID" value="KAF3848741.1"/>
    <property type="molecule type" value="Genomic_DNA"/>
</dbReference>
<dbReference type="AlphaFoldDB" id="A0A7J5YID5"/>
<evidence type="ECO:0000256" key="1">
    <source>
        <dbReference type="ARBA" id="ARBA00004744"/>
    </source>
</evidence>
<dbReference type="Gene3D" id="3.40.50.1400">
    <property type="match status" value="2"/>
</dbReference>
<reference evidence="8 9" key="1">
    <citation type="submission" date="2020-03" db="EMBL/GenBank/DDBJ databases">
        <title>Dissostichus mawsoni Genome sequencing and assembly.</title>
        <authorList>
            <person name="Park H."/>
        </authorList>
    </citation>
    <scope>NUCLEOTIDE SEQUENCE [LARGE SCALE GENOMIC DNA]</scope>
    <source>
        <strain evidence="8">DM0001</strain>
        <tissue evidence="8">Muscle</tissue>
    </source>
</reference>
<gene>
    <name evidence="8" type="ORF">F7725_015238</name>
</gene>
<dbReference type="OrthoDB" id="1323at2759"/>
<evidence type="ECO:0000256" key="5">
    <source>
        <dbReference type="ARBA" id="ARBA00023244"/>
    </source>
</evidence>
<keyword evidence="5" id="KW-0627">Porphyrin biosynthesis</keyword>
<evidence type="ECO:0000256" key="3">
    <source>
        <dbReference type="ARBA" id="ARBA00023133"/>
    </source>
</evidence>
<name>A0A7J5YID5_DISMA</name>
<dbReference type="CDD" id="cd00419">
    <property type="entry name" value="Ferrochelatase_C"/>
    <property type="match status" value="1"/>
</dbReference>
<evidence type="ECO:0000313" key="9">
    <source>
        <dbReference type="Proteomes" id="UP000518266"/>
    </source>
</evidence>
<proteinExistence type="inferred from homology"/>
<keyword evidence="4" id="KW-0456">Lyase</keyword>
<evidence type="ECO:0000256" key="4">
    <source>
        <dbReference type="ARBA" id="ARBA00023239"/>
    </source>
</evidence>
<dbReference type="PANTHER" id="PTHR11108:SF1">
    <property type="entry name" value="FERROCHELATASE, MITOCHONDRIAL"/>
    <property type="match status" value="1"/>
</dbReference>
<sequence length="360" mass="41105">MSVRRRSTAAVAFAQTPDTQDNRKPKTGILMLNMEDRRNCQTQLGPLIARRRTPKIQEQYSKIGGGSPIKHWTSMQGEGMVKLLDEMSPDTAPHKFYIGFRYVHPLTEEAIEEMEKDGVERAVAFTQYPQYSCSTTGSSLNAIYRYYSNRVDRPKMRWSVIDRWPTHPLLVECFAEHVKNELLKFPEDKRDDVVILLNRGDPYPQEVGATVQRVMERLGHCNPYRLVWQSRVGPMQWLGPQTDDVIKGLCERGKKNILLVPIAFTSDHIETLHELDIEYGQCGVENIRRAESLNGNPLFMQALADLVNSHLKSNMSCSRQLTLRCPMCTNPTSRLVTFLSLSPCTTPSETLFLFTPVLNE</sequence>
<dbReference type="NCBIfam" id="TIGR00109">
    <property type="entry name" value="hemH"/>
    <property type="match status" value="1"/>
</dbReference>
<accession>A0A7J5YID5</accession>
<comment type="caution">
    <text evidence="8">The sequence shown here is derived from an EMBL/GenBank/DDBJ whole genome shotgun (WGS) entry which is preliminary data.</text>
</comment>
<dbReference type="Proteomes" id="UP000518266">
    <property type="component" value="Unassembled WGS sequence"/>
</dbReference>
<evidence type="ECO:0000256" key="7">
    <source>
        <dbReference type="SAM" id="MobiDB-lite"/>
    </source>
</evidence>
<dbReference type="UniPathway" id="UPA00252"/>
<keyword evidence="3" id="KW-0350">Heme biosynthesis</keyword>
<comment type="similarity">
    <text evidence="6">Belongs to the ferrochelatase family.</text>
</comment>
<dbReference type="CDD" id="cd03411">
    <property type="entry name" value="Ferrochelatase_N"/>
    <property type="match status" value="1"/>
</dbReference>
<dbReference type="Pfam" id="PF00762">
    <property type="entry name" value="Ferrochelatase"/>
    <property type="match status" value="1"/>
</dbReference>
<dbReference type="InterPro" id="IPR033659">
    <property type="entry name" value="Ferrochelatase_N"/>
</dbReference>
<dbReference type="GO" id="GO:0004325">
    <property type="term" value="F:ferrochelatase activity"/>
    <property type="evidence" value="ECO:0007669"/>
    <property type="project" value="InterPro"/>
</dbReference>
<dbReference type="SUPFAM" id="SSF53800">
    <property type="entry name" value="Chelatase"/>
    <property type="match status" value="1"/>
</dbReference>
<dbReference type="FunFam" id="3.40.50.1400:FF:000001">
    <property type="entry name" value="Ferrochelatase"/>
    <property type="match status" value="1"/>
</dbReference>
<dbReference type="PANTHER" id="PTHR11108">
    <property type="entry name" value="FERROCHELATASE"/>
    <property type="match status" value="1"/>
</dbReference>
<dbReference type="InterPro" id="IPR033644">
    <property type="entry name" value="Ferrochelatase_C"/>
</dbReference>
<organism evidence="8 9">
    <name type="scientific">Dissostichus mawsoni</name>
    <name type="common">Antarctic cod</name>
    <dbReference type="NCBI Taxonomy" id="36200"/>
    <lineage>
        <taxon>Eukaryota</taxon>
        <taxon>Metazoa</taxon>
        <taxon>Chordata</taxon>
        <taxon>Craniata</taxon>
        <taxon>Vertebrata</taxon>
        <taxon>Euteleostomi</taxon>
        <taxon>Actinopterygii</taxon>
        <taxon>Neopterygii</taxon>
        <taxon>Teleostei</taxon>
        <taxon>Neoteleostei</taxon>
        <taxon>Acanthomorphata</taxon>
        <taxon>Eupercaria</taxon>
        <taxon>Perciformes</taxon>
        <taxon>Notothenioidei</taxon>
        <taxon>Nototheniidae</taxon>
        <taxon>Dissostichus</taxon>
    </lineage>
</organism>
<dbReference type="GO" id="GO:0005739">
    <property type="term" value="C:mitochondrion"/>
    <property type="evidence" value="ECO:0007669"/>
    <property type="project" value="TreeGrafter"/>
</dbReference>
<protein>
    <recommendedName>
        <fullName evidence="10">Ferrochelatase</fullName>
    </recommendedName>
</protein>
<evidence type="ECO:0008006" key="10">
    <source>
        <dbReference type="Google" id="ProtNLM"/>
    </source>
</evidence>
<feature type="region of interest" description="Disordered" evidence="7">
    <location>
        <begin position="1"/>
        <end position="24"/>
    </location>
</feature>
<dbReference type="GO" id="GO:0006783">
    <property type="term" value="P:heme biosynthetic process"/>
    <property type="evidence" value="ECO:0007669"/>
    <property type="project" value="UniProtKB-KW"/>
</dbReference>
<keyword evidence="9" id="KW-1185">Reference proteome</keyword>
<evidence type="ECO:0000313" key="8">
    <source>
        <dbReference type="EMBL" id="KAF3848741.1"/>
    </source>
</evidence>
<evidence type="ECO:0000256" key="2">
    <source>
        <dbReference type="ARBA" id="ARBA00023004"/>
    </source>
</evidence>
<dbReference type="InterPro" id="IPR001015">
    <property type="entry name" value="Ferrochelatase"/>
</dbReference>
<keyword evidence="2" id="KW-0408">Iron</keyword>
<dbReference type="HAMAP" id="MF_00323">
    <property type="entry name" value="Ferrochelatase"/>
    <property type="match status" value="1"/>
</dbReference>
<comment type="pathway">
    <text evidence="1">Porphyrin-containing compound metabolism; protoheme biosynthesis.</text>
</comment>
<evidence type="ECO:0000256" key="6">
    <source>
        <dbReference type="RuleBase" id="RU004185"/>
    </source>
</evidence>